<dbReference type="GO" id="GO:0090729">
    <property type="term" value="F:toxin activity"/>
    <property type="evidence" value="ECO:0007669"/>
    <property type="project" value="UniProtKB-KW"/>
</dbReference>
<dbReference type="GO" id="GO:0030435">
    <property type="term" value="P:sporulation resulting in formation of a cellular spore"/>
    <property type="evidence" value="ECO:0007669"/>
    <property type="project" value="UniProtKB-KW"/>
</dbReference>
<sequence>MNLLSNGSAITNITELINVSPLFTYDEDKGFYTEWPQPNMQRINTLFAGINCPEVYKSKPQFDQTLNSLCASFNELLPLEDTGDSYRKLVQLAQNVEEFEQQLFAQKNALHFSLPYFDQVFSLHFAMIQGMQMLRECEDHLEAAVSLTYKSLELLDRATACAYEQRYNAVKVMRCGPNNQFAYVQDHAKEKALTTLMPYNENLDKLNTITEHFASQEALRYVENIDFSIAQCVVDGTIEFLGKLDNEEVLVSSLKLHNTMVDTWQTEQLKHSENQHIKAYEAPWEPEEKTCFDYVKEYYKTVAIGLIGDLPIPGAAALSAVTGLFVGWIFDDRGAQIQRWKTYANQINQYIDQKVTDVELKSIENELITAEEEFDKISRYLDDNPDQWGPGIDFPNEEIRSRFICLINNIQITKHRVFNPNCAKHASFPYFDRLFTLYGSIMGSATASLETYNTYEEFQTFFIESREYLDNAMQSAIDYRTGKLDGHYNGCTNVSRMYDYQLGDESTYSDKRPLHGYDNRWDGYKALQRYLDIELGYVYPNRLKILAGLHNFDKFVTKYNEFWNLHNENHQDIMPLTDEWIGKMESQRGVANGQKEMIDNGYKAWGNGPAVYNDLYFHEHIYASHFQGPRFYHSGQDEHMYLALQDYPALSRKDNNSGETEVIVPIEKFTNVDFSPCYEIVVFSEENFQGKSYTFSSGDGYFRYPPLSDCGFDIKSLKIQYTRGH</sequence>
<name>E3BKL8_9VIBR</name>
<dbReference type="InterPro" id="IPR001064">
    <property type="entry name" value="Beta/gamma_crystallin"/>
</dbReference>
<dbReference type="Gene3D" id="1.20.190.10">
    <property type="entry name" value="Pesticidal crystal protein, N-terminal domain"/>
    <property type="match status" value="1"/>
</dbReference>
<dbReference type="PROSITE" id="PS50915">
    <property type="entry name" value="CRYSTALLIN_BETA_GAMMA"/>
    <property type="match status" value="1"/>
</dbReference>
<evidence type="ECO:0000313" key="6">
    <source>
        <dbReference type="EMBL" id="EFP96212.1"/>
    </source>
</evidence>
<dbReference type="RefSeq" id="WP_009601587.1">
    <property type="nucleotide sequence ID" value="NZ_AEIU01000075.1"/>
</dbReference>
<evidence type="ECO:0000259" key="5">
    <source>
        <dbReference type="PROSITE" id="PS50915"/>
    </source>
</evidence>
<gene>
    <name evidence="6" type="ORF">VIBC2010_11624</name>
</gene>
<protein>
    <recommendedName>
        <fullName evidence="5">Beta/gamma crystallin 'Greek key' domain-containing protein</fullName>
    </recommendedName>
</protein>
<dbReference type="Proteomes" id="UP000002943">
    <property type="component" value="Unassembled WGS sequence"/>
</dbReference>
<evidence type="ECO:0000256" key="4">
    <source>
        <dbReference type="ARBA" id="ARBA00023026"/>
    </source>
</evidence>
<evidence type="ECO:0000256" key="1">
    <source>
        <dbReference type="ARBA" id="ARBA00007819"/>
    </source>
</evidence>
<proteinExistence type="inferred from homology"/>
<dbReference type="AlphaFoldDB" id="E3BKL8"/>
<reference evidence="6 7" key="1">
    <citation type="journal article" date="2012" name="Int. J. Syst. Evol. Microbiol.">
        <title>Vibrio caribbeanicus sp. nov., isolated from the marine sponge Scleritoderma cyanea.</title>
        <authorList>
            <person name="Hoffmann M."/>
            <person name="Monday S.R."/>
            <person name="Allard M.W."/>
            <person name="Strain E.A."/>
            <person name="Whittaker P."/>
            <person name="Naum M."/>
            <person name="McCarthy P.J."/>
            <person name="Lopez J.V."/>
            <person name="Fischer M."/>
            <person name="Brown E.W."/>
        </authorList>
    </citation>
    <scope>NUCLEOTIDE SEQUENCE [LARGE SCALE GENOMIC DNA]</scope>
    <source>
        <strain evidence="6 7">ATCC BAA-2122</strain>
    </source>
</reference>
<keyword evidence="2" id="KW-0800">Toxin</keyword>
<evidence type="ECO:0000256" key="2">
    <source>
        <dbReference type="ARBA" id="ARBA00022656"/>
    </source>
</evidence>
<keyword evidence="3" id="KW-0749">Sporulation</keyword>
<accession>E3BKL8</accession>
<dbReference type="InterPro" id="IPR036716">
    <property type="entry name" value="Pest_crys_N_sf"/>
</dbReference>
<organism evidence="6 7">
    <name type="scientific">Vibrio caribbeanicus ATCC BAA-2122</name>
    <dbReference type="NCBI Taxonomy" id="796620"/>
    <lineage>
        <taxon>Bacteria</taxon>
        <taxon>Pseudomonadati</taxon>
        <taxon>Pseudomonadota</taxon>
        <taxon>Gammaproteobacteria</taxon>
        <taxon>Vibrionales</taxon>
        <taxon>Vibrionaceae</taxon>
        <taxon>Vibrio</taxon>
    </lineage>
</organism>
<comment type="caution">
    <text evidence="6">The sequence shown here is derived from an EMBL/GenBank/DDBJ whole genome shotgun (WGS) entry which is preliminary data.</text>
</comment>
<feature type="domain" description="Beta/gamma crystallin 'Greek key'" evidence="5">
    <location>
        <begin position="678"/>
        <end position="721"/>
    </location>
</feature>
<keyword evidence="7" id="KW-1185">Reference proteome</keyword>
<evidence type="ECO:0000256" key="3">
    <source>
        <dbReference type="ARBA" id="ARBA00022969"/>
    </source>
</evidence>
<keyword evidence="4" id="KW-0843">Virulence</keyword>
<dbReference type="EMBL" id="AEIU01000075">
    <property type="protein sequence ID" value="EFP96212.1"/>
    <property type="molecule type" value="Genomic_DNA"/>
</dbReference>
<comment type="similarity">
    <text evidence="1">Belongs to the delta endotoxin family.</text>
</comment>
<evidence type="ECO:0000313" key="7">
    <source>
        <dbReference type="Proteomes" id="UP000002943"/>
    </source>
</evidence>